<evidence type="ECO:0000313" key="2">
    <source>
        <dbReference type="EMBL" id="KAH3695258.1"/>
    </source>
</evidence>
<comment type="caution">
    <text evidence="2">The sequence shown here is derived from an EMBL/GenBank/DDBJ whole genome shotgun (WGS) entry which is preliminary data.</text>
</comment>
<dbReference type="Proteomes" id="UP000828390">
    <property type="component" value="Unassembled WGS sequence"/>
</dbReference>
<gene>
    <name evidence="2" type="ORF">DPMN_082715</name>
</gene>
<evidence type="ECO:0000256" key="1">
    <source>
        <dbReference type="SAM" id="MobiDB-lite"/>
    </source>
</evidence>
<reference evidence="2" key="1">
    <citation type="journal article" date="2019" name="bioRxiv">
        <title>The Genome of the Zebra Mussel, Dreissena polymorpha: A Resource for Invasive Species Research.</title>
        <authorList>
            <person name="McCartney M.A."/>
            <person name="Auch B."/>
            <person name="Kono T."/>
            <person name="Mallez S."/>
            <person name="Zhang Y."/>
            <person name="Obille A."/>
            <person name="Becker A."/>
            <person name="Abrahante J.E."/>
            <person name="Garbe J."/>
            <person name="Badalamenti J.P."/>
            <person name="Herman A."/>
            <person name="Mangelson H."/>
            <person name="Liachko I."/>
            <person name="Sullivan S."/>
            <person name="Sone E.D."/>
            <person name="Koren S."/>
            <person name="Silverstein K.A.T."/>
            <person name="Beckman K.B."/>
            <person name="Gohl D.M."/>
        </authorList>
    </citation>
    <scope>NUCLEOTIDE SEQUENCE</scope>
    <source>
        <strain evidence="2">Duluth1</strain>
        <tissue evidence="2">Whole animal</tissue>
    </source>
</reference>
<proteinExistence type="predicted"/>
<dbReference type="AlphaFoldDB" id="A0A9D4BJ38"/>
<sequence>MREPSECLSYYMYRRSKSMSVIDTLDDDNATRNVINISTMGYRKSPAQPRGCTNPQHSNKPARSIPSTLYKSNCSFLTENLMKPITIVPAT</sequence>
<name>A0A9D4BJ38_DREPO</name>
<protein>
    <submittedName>
        <fullName evidence="2">Uncharacterized protein</fullName>
    </submittedName>
</protein>
<dbReference type="EMBL" id="JAIWYP010000016">
    <property type="protein sequence ID" value="KAH3695258.1"/>
    <property type="molecule type" value="Genomic_DNA"/>
</dbReference>
<accession>A0A9D4BJ38</accession>
<evidence type="ECO:0000313" key="3">
    <source>
        <dbReference type="Proteomes" id="UP000828390"/>
    </source>
</evidence>
<organism evidence="2 3">
    <name type="scientific">Dreissena polymorpha</name>
    <name type="common">Zebra mussel</name>
    <name type="synonym">Mytilus polymorpha</name>
    <dbReference type="NCBI Taxonomy" id="45954"/>
    <lineage>
        <taxon>Eukaryota</taxon>
        <taxon>Metazoa</taxon>
        <taxon>Spiralia</taxon>
        <taxon>Lophotrochozoa</taxon>
        <taxon>Mollusca</taxon>
        <taxon>Bivalvia</taxon>
        <taxon>Autobranchia</taxon>
        <taxon>Heteroconchia</taxon>
        <taxon>Euheterodonta</taxon>
        <taxon>Imparidentia</taxon>
        <taxon>Neoheterodontei</taxon>
        <taxon>Myida</taxon>
        <taxon>Dreissenoidea</taxon>
        <taxon>Dreissenidae</taxon>
        <taxon>Dreissena</taxon>
    </lineage>
</organism>
<keyword evidence="3" id="KW-1185">Reference proteome</keyword>
<feature type="region of interest" description="Disordered" evidence="1">
    <location>
        <begin position="42"/>
        <end position="64"/>
    </location>
</feature>
<reference evidence="2" key="2">
    <citation type="submission" date="2020-11" db="EMBL/GenBank/DDBJ databases">
        <authorList>
            <person name="McCartney M.A."/>
            <person name="Auch B."/>
            <person name="Kono T."/>
            <person name="Mallez S."/>
            <person name="Becker A."/>
            <person name="Gohl D.M."/>
            <person name="Silverstein K.A.T."/>
            <person name="Koren S."/>
            <person name="Bechman K.B."/>
            <person name="Herman A."/>
            <person name="Abrahante J.E."/>
            <person name="Garbe J."/>
        </authorList>
    </citation>
    <scope>NUCLEOTIDE SEQUENCE</scope>
    <source>
        <strain evidence="2">Duluth1</strain>
        <tissue evidence="2">Whole animal</tissue>
    </source>
</reference>
<feature type="compositionally biased region" description="Polar residues" evidence="1">
    <location>
        <begin position="51"/>
        <end position="64"/>
    </location>
</feature>